<protein>
    <recommendedName>
        <fullName evidence="9">C2H2-type domain-containing protein</fullName>
    </recommendedName>
</protein>
<evidence type="ECO:0000256" key="8">
    <source>
        <dbReference type="SAM" id="MobiDB-lite"/>
    </source>
</evidence>
<evidence type="ECO:0000256" key="1">
    <source>
        <dbReference type="ARBA" id="ARBA00004123"/>
    </source>
</evidence>
<evidence type="ECO:0000313" key="11">
    <source>
        <dbReference type="Proteomes" id="UP000033483"/>
    </source>
</evidence>
<feature type="region of interest" description="Disordered" evidence="8">
    <location>
        <begin position="211"/>
        <end position="236"/>
    </location>
</feature>
<sequence length="430" mass="47217">MATLEADAEPVAEAVTARSPATSLSDALSEADESDVPAAEPDSHTTDADARAARFKAFSLKPEPNVRDDTPTTLPHSPVAGAIEDEFLDGMSDVSDDTDGDIPSSPTNARFDDEDFLEQISLCSWEGCDAGDLGNMDRLVDHIHNEHIEGRQRKYTCEWIGCSRKSMAHASGYALKAHMRSHTREKPFYCYLPECDRAFTRSDALAKHMRTVHQTEDLRPSDPVPKSHQSSGSNGRKLKIILKTPASLGGAGSGPSPDDGSALDDSLIIDDADTDNFTPLSADDFTQEELDMPLDKLYRICRHEVKWAEEEGEALQRDVREMEAVYKMLWDEKELLLTKVIQSEKAWYARRKIVLAAEAAAQAEAEAEKTAAKKRLLEAEAAEDGRNAEAIAKRMKSVEVLEDDKDTDKMDTEEATSEVKEAAGEAVAAC</sequence>
<organism evidence="10 11">
    <name type="scientific">Thielaviopsis punctulata</name>
    <dbReference type="NCBI Taxonomy" id="72032"/>
    <lineage>
        <taxon>Eukaryota</taxon>
        <taxon>Fungi</taxon>
        <taxon>Dikarya</taxon>
        <taxon>Ascomycota</taxon>
        <taxon>Pezizomycotina</taxon>
        <taxon>Sordariomycetes</taxon>
        <taxon>Hypocreomycetidae</taxon>
        <taxon>Microascales</taxon>
        <taxon>Ceratocystidaceae</taxon>
        <taxon>Thielaviopsis</taxon>
    </lineage>
</organism>
<dbReference type="InterPro" id="IPR013087">
    <property type="entry name" value="Znf_C2H2_type"/>
</dbReference>
<keyword evidence="3" id="KW-0677">Repeat</keyword>
<reference evidence="10 11" key="1">
    <citation type="submission" date="2015-03" db="EMBL/GenBank/DDBJ databases">
        <authorList>
            <person name="Radwan O."/>
            <person name="Al-Naeli F.A."/>
            <person name="Rendon G.A."/>
            <person name="Fields C."/>
        </authorList>
    </citation>
    <scope>NUCLEOTIDE SEQUENCE [LARGE SCALE GENOMIC DNA]</scope>
    <source>
        <strain evidence="10">CR-DP1</strain>
    </source>
</reference>
<keyword evidence="2" id="KW-0479">Metal-binding</keyword>
<comment type="caution">
    <text evidence="10">The sequence shown here is derived from an EMBL/GenBank/DDBJ whole genome shotgun (WGS) entry which is preliminary data.</text>
</comment>
<dbReference type="SUPFAM" id="SSF57667">
    <property type="entry name" value="beta-beta-alpha zinc fingers"/>
    <property type="match status" value="1"/>
</dbReference>
<feature type="domain" description="C2H2-type" evidence="9">
    <location>
        <begin position="188"/>
        <end position="218"/>
    </location>
</feature>
<feature type="region of interest" description="Disordered" evidence="8">
    <location>
        <begin position="402"/>
        <end position="430"/>
    </location>
</feature>
<evidence type="ECO:0000256" key="3">
    <source>
        <dbReference type="ARBA" id="ARBA00022737"/>
    </source>
</evidence>
<dbReference type="FunFam" id="3.30.160.60:FF:000201">
    <property type="entry name" value="C2H2 finger domain protein (Gli3)"/>
    <property type="match status" value="1"/>
</dbReference>
<comment type="subcellular location">
    <subcellularLocation>
        <location evidence="1">Nucleus</location>
    </subcellularLocation>
</comment>
<proteinExistence type="predicted"/>
<feature type="compositionally biased region" description="Basic and acidic residues" evidence="8">
    <location>
        <begin position="41"/>
        <end position="52"/>
    </location>
</feature>
<feature type="region of interest" description="Disordered" evidence="8">
    <location>
        <begin position="1"/>
        <end position="78"/>
    </location>
</feature>
<dbReference type="InterPro" id="IPR043359">
    <property type="entry name" value="GLI-like"/>
</dbReference>
<dbReference type="PROSITE" id="PS00028">
    <property type="entry name" value="ZINC_FINGER_C2H2_1"/>
    <property type="match status" value="1"/>
</dbReference>
<evidence type="ECO:0000313" key="10">
    <source>
        <dbReference type="EMBL" id="KKA27512.1"/>
    </source>
</evidence>
<dbReference type="GO" id="GO:0000978">
    <property type="term" value="F:RNA polymerase II cis-regulatory region sequence-specific DNA binding"/>
    <property type="evidence" value="ECO:0007669"/>
    <property type="project" value="TreeGrafter"/>
</dbReference>
<dbReference type="EMBL" id="LAEV01001664">
    <property type="protein sequence ID" value="KKA27512.1"/>
    <property type="molecule type" value="Genomic_DNA"/>
</dbReference>
<evidence type="ECO:0000256" key="6">
    <source>
        <dbReference type="ARBA" id="ARBA00023242"/>
    </source>
</evidence>
<dbReference type="PROSITE" id="PS50157">
    <property type="entry name" value="ZINC_FINGER_C2H2_2"/>
    <property type="match status" value="1"/>
</dbReference>
<keyword evidence="6" id="KW-0539">Nucleus</keyword>
<keyword evidence="11" id="KW-1185">Reference proteome</keyword>
<keyword evidence="5" id="KW-0862">Zinc</keyword>
<feature type="compositionally biased region" description="Basic and acidic residues" evidence="8">
    <location>
        <begin position="406"/>
        <end position="423"/>
    </location>
</feature>
<dbReference type="OrthoDB" id="3214149at2759"/>
<evidence type="ECO:0000256" key="2">
    <source>
        <dbReference type="ARBA" id="ARBA00022723"/>
    </source>
</evidence>
<evidence type="ECO:0000256" key="5">
    <source>
        <dbReference type="ARBA" id="ARBA00022833"/>
    </source>
</evidence>
<dbReference type="Gene3D" id="3.30.160.60">
    <property type="entry name" value="Classic Zinc Finger"/>
    <property type="match status" value="3"/>
</dbReference>
<name>A0A0F4ZAD5_9PEZI</name>
<accession>A0A0F4ZAD5</accession>
<keyword evidence="4 7" id="KW-0863">Zinc-finger</keyword>
<dbReference type="GO" id="GO:0008270">
    <property type="term" value="F:zinc ion binding"/>
    <property type="evidence" value="ECO:0007669"/>
    <property type="project" value="UniProtKB-KW"/>
</dbReference>
<dbReference type="PANTHER" id="PTHR45718">
    <property type="entry name" value="TRANSCRIPTIONAL ACTIVATOR CUBITUS INTERRUPTUS"/>
    <property type="match status" value="1"/>
</dbReference>
<evidence type="ECO:0000256" key="4">
    <source>
        <dbReference type="ARBA" id="ARBA00022771"/>
    </source>
</evidence>
<dbReference type="AlphaFoldDB" id="A0A0F4ZAD5"/>
<dbReference type="Proteomes" id="UP000033483">
    <property type="component" value="Unassembled WGS sequence"/>
</dbReference>
<dbReference type="GO" id="GO:0000981">
    <property type="term" value="F:DNA-binding transcription factor activity, RNA polymerase II-specific"/>
    <property type="evidence" value="ECO:0007669"/>
    <property type="project" value="TreeGrafter"/>
</dbReference>
<feature type="compositionally biased region" description="Acidic residues" evidence="8">
    <location>
        <begin position="1"/>
        <end position="10"/>
    </location>
</feature>
<dbReference type="GO" id="GO:0005634">
    <property type="term" value="C:nucleus"/>
    <property type="evidence" value="ECO:0007669"/>
    <property type="project" value="UniProtKB-SubCell"/>
</dbReference>
<dbReference type="InterPro" id="IPR036236">
    <property type="entry name" value="Znf_C2H2_sf"/>
</dbReference>
<evidence type="ECO:0000259" key="9">
    <source>
        <dbReference type="PROSITE" id="PS50157"/>
    </source>
</evidence>
<dbReference type="PANTHER" id="PTHR45718:SF4">
    <property type="entry name" value="TRANSCRIPTIONAL ACTIVATOR CUBITUS INTERRUPTUS"/>
    <property type="match status" value="1"/>
</dbReference>
<dbReference type="Pfam" id="PF00096">
    <property type="entry name" value="zf-C2H2"/>
    <property type="match status" value="1"/>
</dbReference>
<gene>
    <name evidence="10" type="ORF">TD95_001827</name>
</gene>
<dbReference type="SMART" id="SM00355">
    <property type="entry name" value="ZnF_C2H2"/>
    <property type="match status" value="3"/>
</dbReference>
<evidence type="ECO:0000256" key="7">
    <source>
        <dbReference type="PROSITE-ProRule" id="PRU00042"/>
    </source>
</evidence>